<evidence type="ECO:0000256" key="9">
    <source>
        <dbReference type="ARBA" id="ARBA00023270"/>
    </source>
</evidence>
<evidence type="ECO:0000256" key="5">
    <source>
        <dbReference type="ARBA" id="ARBA00013151"/>
    </source>
</evidence>
<evidence type="ECO:0000256" key="4">
    <source>
        <dbReference type="ARBA" id="ARBA00008426"/>
    </source>
</evidence>
<dbReference type="GO" id="GO:0005975">
    <property type="term" value="P:carbohydrate metabolic process"/>
    <property type="evidence" value="ECO:0007669"/>
    <property type="project" value="InterPro"/>
</dbReference>
<dbReference type="HAMAP" id="MF_00493">
    <property type="entry name" value="Transaldolase_2"/>
    <property type="match status" value="1"/>
</dbReference>
<evidence type="ECO:0000313" key="13">
    <source>
        <dbReference type="EMBL" id="CCH20075.1"/>
    </source>
</evidence>
<organism evidence="13 14">
    <name type="scientific">Micromonospora lupini str. Lupac 08</name>
    <dbReference type="NCBI Taxonomy" id="1150864"/>
    <lineage>
        <taxon>Bacteria</taxon>
        <taxon>Bacillati</taxon>
        <taxon>Actinomycetota</taxon>
        <taxon>Actinomycetes</taxon>
        <taxon>Micromonosporales</taxon>
        <taxon>Micromonosporaceae</taxon>
        <taxon>Micromonospora</taxon>
    </lineage>
</organism>
<evidence type="ECO:0000256" key="6">
    <source>
        <dbReference type="ARBA" id="ARBA00022490"/>
    </source>
</evidence>
<dbReference type="Pfam" id="PF00923">
    <property type="entry name" value="TAL_FSA"/>
    <property type="match status" value="1"/>
</dbReference>
<evidence type="ECO:0000256" key="7">
    <source>
        <dbReference type="ARBA" id="ARBA00022679"/>
    </source>
</evidence>
<reference evidence="14" key="1">
    <citation type="journal article" date="2012" name="J. Bacteriol.">
        <title>Genome Sequence of Micromonospora lupini Lupac 08, Isolated from Root Nodules of Lupinus angustifolius.</title>
        <authorList>
            <person name="Alonso-Vega P."/>
            <person name="Normand P."/>
            <person name="Bacigalupe R."/>
            <person name="Pujic P."/>
            <person name="Lajus A."/>
            <person name="Vallenet D."/>
            <person name="Carro L."/>
            <person name="Coll P."/>
            <person name="Trujillo M.E."/>
        </authorList>
    </citation>
    <scope>NUCLEOTIDE SEQUENCE [LARGE SCALE GENOMIC DNA]</scope>
    <source>
        <strain evidence="14">Lupac 08</strain>
    </source>
</reference>
<dbReference type="Proteomes" id="UP000003448">
    <property type="component" value="Unassembled WGS sequence"/>
</dbReference>
<feature type="region of interest" description="Disordered" evidence="12">
    <location>
        <begin position="368"/>
        <end position="394"/>
    </location>
</feature>
<feature type="compositionally biased region" description="Low complexity" evidence="12">
    <location>
        <begin position="369"/>
        <end position="386"/>
    </location>
</feature>
<dbReference type="InterPro" id="IPR001585">
    <property type="entry name" value="TAL/FSA"/>
</dbReference>
<dbReference type="eggNOG" id="COG0176">
    <property type="taxonomic scope" value="Bacteria"/>
</dbReference>
<name>I0L8C8_9ACTN</name>
<keyword evidence="6 11" id="KW-0963">Cytoplasm</keyword>
<comment type="caution">
    <text evidence="13">The sequence shown here is derived from an EMBL/GenBank/DDBJ whole genome shotgun (WGS) entry which is preliminary data.</text>
</comment>
<evidence type="ECO:0000313" key="14">
    <source>
        <dbReference type="Proteomes" id="UP000003448"/>
    </source>
</evidence>
<dbReference type="PIRSF" id="PIRSF036915">
    <property type="entry name" value="Trnald_Bac_Plnt"/>
    <property type="match status" value="1"/>
</dbReference>
<dbReference type="InterPro" id="IPR013785">
    <property type="entry name" value="Aldolase_TIM"/>
</dbReference>
<dbReference type="SUPFAM" id="SSF51569">
    <property type="entry name" value="Aldolase"/>
    <property type="match status" value="1"/>
</dbReference>
<dbReference type="GO" id="GO:0005737">
    <property type="term" value="C:cytoplasm"/>
    <property type="evidence" value="ECO:0007669"/>
    <property type="project" value="UniProtKB-SubCell"/>
</dbReference>
<dbReference type="InterPro" id="IPR004732">
    <property type="entry name" value="Transaldolase_2"/>
</dbReference>
<proteinExistence type="inferred from homology"/>
<dbReference type="EC" id="2.2.1.2" evidence="5 11"/>
<feature type="active site" description="Schiff-base intermediate with substrate" evidence="11">
    <location>
        <position position="143"/>
    </location>
</feature>
<evidence type="ECO:0000256" key="8">
    <source>
        <dbReference type="ARBA" id="ARBA00023126"/>
    </source>
</evidence>
<comment type="function">
    <text evidence="1 11">Transaldolase is important for the balance of metabolites in the pentose-phosphate pathway.</text>
</comment>
<dbReference type="PROSITE" id="PS01054">
    <property type="entry name" value="TRANSALDOLASE_1"/>
    <property type="match status" value="1"/>
</dbReference>
<sequence>MDGMTDKLNELTAAGVAVWLDDLSRVRLSSGGLDQLRREKHVAGVTTNPTIFAKALSDADEYNWQLHDLATRGVDVEEAVRMLTTYDVRWACDVMRPSYDGSEGVDGRVSIEVDPRSAHDADKTVAEAKALWWLVDRPNLYIKIPATEEGLSAITDTLAEGISVNVTLIFGLDRYSAVMEAFLAGLEQAKANGHDLSKIGSVASFFVSRVDSEVDKRLEKIGSEQAKALKGKAAVANAQLAYERYTEVFSSDRWKALAAAGAHPQRPLWASTSTKNPDYRDVIYVEELIAPGTVNTMPEAVIHAYADHGETRGDTITGAYDAARTVFADLESVGVDMDDVIATLEREGVEKFEASWQELLDGVRKSLEAAASGKGAPNKAAKGNAKGAEKAGGA</sequence>
<gene>
    <name evidence="11 13" type="primary">tal</name>
    <name evidence="13" type="ORF">MILUP08_44955</name>
</gene>
<keyword evidence="9 11" id="KW-0704">Schiff base</keyword>
<dbReference type="NCBIfam" id="NF002881">
    <property type="entry name" value="PRK03343.1"/>
    <property type="match status" value="1"/>
</dbReference>
<comment type="subcellular location">
    <subcellularLocation>
        <location evidence="2 11">Cytoplasm</location>
    </subcellularLocation>
</comment>
<evidence type="ECO:0000256" key="2">
    <source>
        <dbReference type="ARBA" id="ARBA00004496"/>
    </source>
</evidence>
<dbReference type="STRING" id="1150864.MILUP08_44955"/>
<accession>I0L8C8</accession>
<evidence type="ECO:0000256" key="11">
    <source>
        <dbReference type="HAMAP-Rule" id="MF_00493"/>
    </source>
</evidence>
<dbReference type="GO" id="GO:0004801">
    <property type="term" value="F:transaldolase activity"/>
    <property type="evidence" value="ECO:0007669"/>
    <property type="project" value="UniProtKB-UniRule"/>
</dbReference>
<protein>
    <recommendedName>
        <fullName evidence="5 11">Transaldolase</fullName>
        <ecNumber evidence="5 11">2.2.1.2</ecNumber>
    </recommendedName>
</protein>
<dbReference type="CDD" id="cd00955">
    <property type="entry name" value="Transaldolase_like"/>
    <property type="match status" value="1"/>
</dbReference>
<dbReference type="Gene3D" id="3.20.20.70">
    <property type="entry name" value="Aldolase class I"/>
    <property type="match status" value="1"/>
</dbReference>
<dbReference type="PANTHER" id="PTHR10683">
    <property type="entry name" value="TRANSALDOLASE"/>
    <property type="match status" value="1"/>
</dbReference>
<evidence type="ECO:0000256" key="1">
    <source>
        <dbReference type="ARBA" id="ARBA00003518"/>
    </source>
</evidence>
<keyword evidence="8 11" id="KW-0570">Pentose shunt</keyword>
<comment type="catalytic activity">
    <reaction evidence="10 11">
        <text>D-sedoheptulose 7-phosphate + D-glyceraldehyde 3-phosphate = D-erythrose 4-phosphate + beta-D-fructose 6-phosphate</text>
        <dbReference type="Rhea" id="RHEA:17053"/>
        <dbReference type="ChEBI" id="CHEBI:16897"/>
        <dbReference type="ChEBI" id="CHEBI:57483"/>
        <dbReference type="ChEBI" id="CHEBI:57634"/>
        <dbReference type="ChEBI" id="CHEBI:59776"/>
        <dbReference type="EC" id="2.2.1.2"/>
    </reaction>
</comment>
<evidence type="ECO:0000256" key="12">
    <source>
        <dbReference type="SAM" id="MobiDB-lite"/>
    </source>
</evidence>
<comment type="similarity">
    <text evidence="4 11">Belongs to the transaldolase family. Type 2 subfamily.</text>
</comment>
<keyword evidence="7 11" id="KW-0808">Transferase</keyword>
<keyword evidence="14" id="KW-1185">Reference proteome</keyword>
<dbReference type="InterPro" id="IPR018225">
    <property type="entry name" value="Transaldolase_AS"/>
</dbReference>
<dbReference type="GO" id="GO:0006098">
    <property type="term" value="P:pentose-phosphate shunt"/>
    <property type="evidence" value="ECO:0007669"/>
    <property type="project" value="UniProtKB-UniRule"/>
</dbReference>
<evidence type="ECO:0000256" key="3">
    <source>
        <dbReference type="ARBA" id="ARBA00004857"/>
    </source>
</evidence>
<dbReference type="EMBL" id="CAIE01000037">
    <property type="protein sequence ID" value="CCH20075.1"/>
    <property type="molecule type" value="Genomic_DNA"/>
</dbReference>
<evidence type="ECO:0000256" key="10">
    <source>
        <dbReference type="ARBA" id="ARBA00048810"/>
    </source>
</evidence>
<dbReference type="UniPathway" id="UPA00115">
    <property type="reaction ID" value="UER00414"/>
</dbReference>
<dbReference type="AlphaFoldDB" id="I0L8C8"/>
<comment type="pathway">
    <text evidence="3 11">Carbohydrate degradation; pentose phosphate pathway; D-glyceraldehyde 3-phosphate and beta-D-fructose 6-phosphate from D-ribose 5-phosphate and D-xylulose 5-phosphate (non-oxidative stage): step 2/3.</text>
</comment>
<dbReference type="NCBIfam" id="TIGR00876">
    <property type="entry name" value="tal_mycobact"/>
    <property type="match status" value="1"/>
</dbReference>
<dbReference type="PANTHER" id="PTHR10683:SF31">
    <property type="entry name" value="TRANSALDOLASE"/>
    <property type="match status" value="1"/>
</dbReference>